<evidence type="ECO:0000256" key="5">
    <source>
        <dbReference type="ARBA" id="ARBA00022801"/>
    </source>
</evidence>
<gene>
    <name evidence="6" type="ORF">NJ959_08830</name>
</gene>
<dbReference type="EMBL" id="JAMZMM010000062">
    <property type="protein sequence ID" value="MCP2728578.1"/>
    <property type="molecule type" value="Genomic_DNA"/>
</dbReference>
<proteinExistence type="predicted"/>
<dbReference type="AlphaFoldDB" id="A0AAE3KNE9"/>
<dbReference type="GO" id="GO:0000166">
    <property type="term" value="F:nucleotide binding"/>
    <property type="evidence" value="ECO:0007669"/>
    <property type="project" value="UniProtKB-KW"/>
</dbReference>
<dbReference type="GO" id="GO:0016787">
    <property type="term" value="F:hydrolase activity"/>
    <property type="evidence" value="ECO:0007669"/>
    <property type="project" value="UniProtKB-KW"/>
</dbReference>
<dbReference type="Pfam" id="PF01934">
    <property type="entry name" value="HepT-like"/>
    <property type="match status" value="1"/>
</dbReference>
<keyword evidence="7" id="KW-1185">Reference proteome</keyword>
<evidence type="ECO:0000256" key="4">
    <source>
        <dbReference type="ARBA" id="ARBA00022741"/>
    </source>
</evidence>
<comment type="caution">
    <text evidence="6">The sequence shown here is derived from an EMBL/GenBank/DDBJ whole genome shotgun (WGS) entry which is preliminary data.</text>
</comment>
<keyword evidence="1" id="KW-0597">Phosphoprotein</keyword>
<name>A0AAE3KNE9_9CYAN</name>
<evidence type="ECO:0000256" key="1">
    <source>
        <dbReference type="ARBA" id="ARBA00022553"/>
    </source>
</evidence>
<organism evidence="6 7">
    <name type="scientific">Limnofasciculus baicalensis BBK-W-15</name>
    <dbReference type="NCBI Taxonomy" id="2699891"/>
    <lineage>
        <taxon>Bacteria</taxon>
        <taxon>Bacillati</taxon>
        <taxon>Cyanobacteriota</taxon>
        <taxon>Cyanophyceae</taxon>
        <taxon>Coleofasciculales</taxon>
        <taxon>Coleofasciculaceae</taxon>
        <taxon>Limnofasciculus</taxon>
        <taxon>Limnofasciculus baicalensis</taxon>
    </lineage>
</organism>
<dbReference type="PANTHER" id="PTHR34139:SF1">
    <property type="entry name" value="RNASE MJ1380-RELATED"/>
    <property type="match status" value="1"/>
</dbReference>
<dbReference type="InterPro" id="IPR051813">
    <property type="entry name" value="HepT_RNase_toxin"/>
</dbReference>
<reference evidence="6" key="1">
    <citation type="submission" date="2022-06" db="EMBL/GenBank/DDBJ databases">
        <title>New cyanobacteria of genus Symplocastrum in benthos of Lake Baikal.</title>
        <authorList>
            <person name="Sorokovikova E."/>
            <person name="Tikhonova I."/>
            <person name="Krasnopeev A."/>
            <person name="Evseev P."/>
            <person name="Gladkikh A."/>
            <person name="Belykh O."/>
        </authorList>
    </citation>
    <scope>NUCLEOTIDE SEQUENCE</scope>
    <source>
        <strain evidence="6">BBK-W-15</strain>
    </source>
</reference>
<keyword evidence="3" id="KW-0540">Nuclease</keyword>
<evidence type="ECO:0000256" key="2">
    <source>
        <dbReference type="ARBA" id="ARBA00022649"/>
    </source>
</evidence>
<dbReference type="Proteomes" id="UP001204953">
    <property type="component" value="Unassembled WGS sequence"/>
</dbReference>
<keyword evidence="5" id="KW-0378">Hydrolase</keyword>
<keyword evidence="2" id="KW-1277">Toxin-antitoxin system</keyword>
<sequence length="91" mass="10782">MMFEEFAKNQTTVKAVLYDFIIIGEATRNVPKEIQSRYPLIPWRLMGGMRNVATHEYFQVNLIRIWATIQEDLPSLVPRLQEVLERETEEE</sequence>
<dbReference type="GO" id="GO:0110001">
    <property type="term" value="C:toxin-antitoxin complex"/>
    <property type="evidence" value="ECO:0007669"/>
    <property type="project" value="InterPro"/>
</dbReference>
<evidence type="ECO:0000313" key="7">
    <source>
        <dbReference type="Proteomes" id="UP001204953"/>
    </source>
</evidence>
<dbReference type="GO" id="GO:0004540">
    <property type="term" value="F:RNA nuclease activity"/>
    <property type="evidence" value="ECO:0007669"/>
    <property type="project" value="InterPro"/>
</dbReference>
<keyword evidence="4" id="KW-0547">Nucleotide-binding</keyword>
<evidence type="ECO:0000313" key="6">
    <source>
        <dbReference type="EMBL" id="MCP2728578.1"/>
    </source>
</evidence>
<protein>
    <submittedName>
        <fullName evidence="6">DUF86 domain-containing protein</fullName>
    </submittedName>
</protein>
<dbReference type="InterPro" id="IPR008201">
    <property type="entry name" value="HepT-like"/>
</dbReference>
<dbReference type="PANTHER" id="PTHR34139">
    <property type="entry name" value="UPF0331 PROTEIN MJ0127"/>
    <property type="match status" value="1"/>
</dbReference>
<evidence type="ECO:0000256" key="3">
    <source>
        <dbReference type="ARBA" id="ARBA00022722"/>
    </source>
</evidence>
<accession>A0AAE3KNE9</accession>